<protein>
    <submittedName>
        <fullName evidence="3">Uncharacterized protein LOC105047087 isoform X1</fullName>
    </submittedName>
</protein>
<name>A0A6I9RDF8_ELAGV</name>
<evidence type="ECO:0000256" key="1">
    <source>
        <dbReference type="SAM" id="MobiDB-lite"/>
    </source>
</evidence>
<dbReference type="InParanoid" id="A0A6I9RDF8"/>
<dbReference type="AlphaFoldDB" id="A0A6I9RDF8"/>
<evidence type="ECO:0000313" key="2">
    <source>
        <dbReference type="Proteomes" id="UP000504607"/>
    </source>
</evidence>
<sequence length="132" mass="14860">MAFSSMRAWVPSPPPVAGKDSVDRLQHVVRFPDKDFQARSKIRPVKLVDNISRRDAMTCLSATLLATFIRTEPAEARSVKPETRRKIREKLDKLREKAGVPKKKTESSPDMKDRLPTSPPDNLNLPLAEATL</sequence>
<dbReference type="RefSeq" id="XP_010924184.1">
    <property type="nucleotide sequence ID" value="XM_010925882.3"/>
</dbReference>
<feature type="compositionally biased region" description="Basic and acidic residues" evidence="1">
    <location>
        <begin position="75"/>
        <end position="115"/>
    </location>
</feature>
<dbReference type="OrthoDB" id="647720at2759"/>
<gene>
    <name evidence="3" type="primary">LOC105047087</name>
</gene>
<feature type="region of interest" description="Disordered" evidence="1">
    <location>
        <begin position="75"/>
        <end position="132"/>
    </location>
</feature>
<dbReference type="Proteomes" id="UP000504607">
    <property type="component" value="Chromosome 6"/>
</dbReference>
<organism evidence="2 3">
    <name type="scientific">Elaeis guineensis var. tenera</name>
    <name type="common">Oil palm</name>
    <dbReference type="NCBI Taxonomy" id="51953"/>
    <lineage>
        <taxon>Eukaryota</taxon>
        <taxon>Viridiplantae</taxon>
        <taxon>Streptophyta</taxon>
        <taxon>Embryophyta</taxon>
        <taxon>Tracheophyta</taxon>
        <taxon>Spermatophyta</taxon>
        <taxon>Magnoliopsida</taxon>
        <taxon>Liliopsida</taxon>
        <taxon>Arecaceae</taxon>
        <taxon>Arecoideae</taxon>
        <taxon>Cocoseae</taxon>
        <taxon>Elaeidinae</taxon>
        <taxon>Elaeis</taxon>
    </lineage>
</organism>
<accession>A0A6I9RDF8</accession>
<keyword evidence="2" id="KW-1185">Reference proteome</keyword>
<evidence type="ECO:0000313" key="3">
    <source>
        <dbReference type="RefSeq" id="XP_010924184.1"/>
    </source>
</evidence>
<reference evidence="3" key="1">
    <citation type="submission" date="2025-08" db="UniProtKB">
        <authorList>
            <consortium name="RefSeq"/>
        </authorList>
    </citation>
    <scope>IDENTIFICATION</scope>
</reference>
<proteinExistence type="predicted"/>
<feature type="region of interest" description="Disordered" evidence="1">
    <location>
        <begin position="1"/>
        <end position="21"/>
    </location>
</feature>
<dbReference type="FunCoup" id="A0A6I9RDF8">
    <property type="interactions" value="2"/>
</dbReference>